<accession>A0ABS5JZG8</accession>
<dbReference type="InterPro" id="IPR050789">
    <property type="entry name" value="Diverse_Enzym_Activities"/>
</dbReference>
<organism evidence="2 3">
    <name type="scientific">Carboxylicivirga linearis</name>
    <dbReference type="NCBI Taxonomy" id="1628157"/>
    <lineage>
        <taxon>Bacteria</taxon>
        <taxon>Pseudomonadati</taxon>
        <taxon>Bacteroidota</taxon>
        <taxon>Bacteroidia</taxon>
        <taxon>Marinilabiliales</taxon>
        <taxon>Marinilabiliaceae</taxon>
        <taxon>Carboxylicivirga</taxon>
    </lineage>
</organism>
<dbReference type="Pfam" id="PF00144">
    <property type="entry name" value="Beta-lactamase"/>
    <property type="match status" value="1"/>
</dbReference>
<gene>
    <name evidence="2" type="ORF">KEM10_18630</name>
</gene>
<keyword evidence="3" id="KW-1185">Reference proteome</keyword>
<dbReference type="EMBL" id="JAGUCO010000021">
    <property type="protein sequence ID" value="MBS2100307.1"/>
    <property type="molecule type" value="Genomic_DNA"/>
</dbReference>
<keyword evidence="2" id="KW-0378">Hydrolase</keyword>
<evidence type="ECO:0000259" key="1">
    <source>
        <dbReference type="Pfam" id="PF00144"/>
    </source>
</evidence>
<dbReference type="SUPFAM" id="SSF56601">
    <property type="entry name" value="beta-lactamase/transpeptidase-like"/>
    <property type="match status" value="1"/>
</dbReference>
<proteinExistence type="predicted"/>
<dbReference type="RefSeq" id="WP_212217894.1">
    <property type="nucleotide sequence ID" value="NZ_JAGUCO010000021.1"/>
</dbReference>
<dbReference type="Gene3D" id="3.40.710.10">
    <property type="entry name" value="DD-peptidase/beta-lactamase superfamily"/>
    <property type="match status" value="1"/>
</dbReference>
<feature type="domain" description="Beta-lactamase-related" evidence="1">
    <location>
        <begin position="81"/>
        <end position="356"/>
    </location>
</feature>
<evidence type="ECO:0000313" key="3">
    <source>
        <dbReference type="Proteomes" id="UP000708576"/>
    </source>
</evidence>
<evidence type="ECO:0000313" key="2">
    <source>
        <dbReference type="EMBL" id="MBS2100307.1"/>
    </source>
</evidence>
<sequence length="379" mass="43420">MAKTNKFRFSFIIVLLIGIWLLLPHHIRMALTYWFPGIEDYKIFDNRTVIAADDAFIWPLASDYNQTELSSEYRDTLESYQTIAYLVIQNDSIIYEEYWDDFGPESYTNSFSAAKSIVSLLIGAAIDDGYIQSVDQKVGDFLPYMNDGKNAELKIRNLLTMSSGSNWDESYTSPLSMTTKAYYGNNLTDLAKDMYIVDDPGKIYSYKSGDSQLLSQVLIHATGKSLSEYTSEKLWKPMGASQNALWSLDKKNGTEKAYCCFNSNARDFALLGALINHQGYWRNQQIISENYINDATTSANYLKTEDNKPVDFYGFQYWILNYDGMKIPYARGILGQYIFSIPEKNAIIVRLGHKRSKVKVNYHPSEIYSYLEMGINLLK</sequence>
<dbReference type="PANTHER" id="PTHR43283">
    <property type="entry name" value="BETA-LACTAMASE-RELATED"/>
    <property type="match status" value="1"/>
</dbReference>
<dbReference type="PANTHER" id="PTHR43283:SF7">
    <property type="entry name" value="BETA-LACTAMASE-RELATED DOMAIN-CONTAINING PROTEIN"/>
    <property type="match status" value="1"/>
</dbReference>
<dbReference type="InterPro" id="IPR012338">
    <property type="entry name" value="Beta-lactam/transpept-like"/>
</dbReference>
<comment type="caution">
    <text evidence="2">The sequence shown here is derived from an EMBL/GenBank/DDBJ whole genome shotgun (WGS) entry which is preliminary data.</text>
</comment>
<dbReference type="InterPro" id="IPR001466">
    <property type="entry name" value="Beta-lactam-related"/>
</dbReference>
<dbReference type="Proteomes" id="UP000708576">
    <property type="component" value="Unassembled WGS sequence"/>
</dbReference>
<name>A0ABS5JZG8_9BACT</name>
<dbReference type="GO" id="GO:0016787">
    <property type="term" value="F:hydrolase activity"/>
    <property type="evidence" value="ECO:0007669"/>
    <property type="project" value="UniProtKB-KW"/>
</dbReference>
<protein>
    <submittedName>
        <fullName evidence="2">Serine hydrolase</fullName>
    </submittedName>
</protein>
<reference evidence="2 3" key="1">
    <citation type="journal article" date="2015" name="Int. J. Syst. Evol. Microbiol.">
        <title>Carboxylicivirga linearis sp. nov., isolated from a sea cucumber culture pond.</title>
        <authorList>
            <person name="Wang F.Q."/>
            <person name="Zhou Y.X."/>
            <person name="Lin X.Z."/>
            <person name="Chen G.J."/>
            <person name="Du Z.J."/>
        </authorList>
    </citation>
    <scope>NUCLEOTIDE SEQUENCE [LARGE SCALE GENOMIC DNA]</scope>
    <source>
        <strain evidence="2 3">FB218</strain>
    </source>
</reference>